<proteinExistence type="predicted"/>
<accession>A0A8T1AER1</accession>
<dbReference type="AlphaFoldDB" id="A0A8T1AER1"/>
<dbReference type="VEuPathDB" id="FungiDB:PC110_g9476"/>
<organism evidence="1 2">
    <name type="scientific">Phytophthora cactorum</name>
    <dbReference type="NCBI Taxonomy" id="29920"/>
    <lineage>
        <taxon>Eukaryota</taxon>
        <taxon>Sar</taxon>
        <taxon>Stramenopiles</taxon>
        <taxon>Oomycota</taxon>
        <taxon>Peronosporomycetes</taxon>
        <taxon>Peronosporales</taxon>
        <taxon>Peronosporaceae</taxon>
        <taxon>Phytophthora</taxon>
    </lineage>
</organism>
<sequence length="191" mass="21453">MPAGKKSSAAEKHLVEKTYEYIHTKKVAEPKQWKKEARNHVSECLVFAPSTISAICSPWETNHDPTFASAIGPKPAGRRRKFGESLHPLVRKLVSEMNKSGKPVAASAVIATGATADEYEYLMKKMANLNSRNFPVRPEVFLDETFCNLHHVAQLSWVDEDKVRFSKSGRGSRLCIVAAGTIRREKKRNCW</sequence>
<evidence type="ECO:0000313" key="1">
    <source>
        <dbReference type="EMBL" id="KAG2877193.1"/>
    </source>
</evidence>
<protein>
    <submittedName>
        <fullName evidence="1">Uncharacterized protein</fullName>
    </submittedName>
</protein>
<gene>
    <name evidence="1" type="ORF">PC115_g23421</name>
</gene>
<comment type="caution">
    <text evidence="1">The sequence shown here is derived from an EMBL/GenBank/DDBJ whole genome shotgun (WGS) entry which is preliminary data.</text>
</comment>
<dbReference type="EMBL" id="RCMI01002332">
    <property type="protein sequence ID" value="KAG2877193.1"/>
    <property type="molecule type" value="Genomic_DNA"/>
</dbReference>
<evidence type="ECO:0000313" key="2">
    <source>
        <dbReference type="Proteomes" id="UP000774804"/>
    </source>
</evidence>
<dbReference type="Proteomes" id="UP000774804">
    <property type="component" value="Unassembled WGS sequence"/>
</dbReference>
<reference evidence="1" key="1">
    <citation type="submission" date="2018-10" db="EMBL/GenBank/DDBJ databases">
        <title>Effector identification in a new, highly contiguous assembly of the strawberry crown rot pathogen Phytophthora cactorum.</title>
        <authorList>
            <person name="Armitage A.D."/>
            <person name="Nellist C.F."/>
            <person name="Bates H."/>
            <person name="Vickerstaff R.J."/>
            <person name="Harrison R.J."/>
        </authorList>
    </citation>
    <scope>NUCLEOTIDE SEQUENCE</scope>
    <source>
        <strain evidence="1">4032</strain>
    </source>
</reference>
<name>A0A8T1AER1_9STRA</name>